<feature type="compositionally biased region" description="Polar residues" evidence="1">
    <location>
        <begin position="87"/>
        <end position="101"/>
    </location>
</feature>
<gene>
    <name evidence="2" type="ORF">Hamer_G003645</name>
</gene>
<reference evidence="2" key="1">
    <citation type="journal article" date="2021" name="Sci. Adv.">
        <title>The American lobster genome reveals insights on longevity, neural, and immune adaptations.</title>
        <authorList>
            <person name="Polinski J.M."/>
            <person name="Zimin A.V."/>
            <person name="Clark K.F."/>
            <person name="Kohn A.B."/>
            <person name="Sadowski N."/>
            <person name="Timp W."/>
            <person name="Ptitsyn A."/>
            <person name="Khanna P."/>
            <person name="Romanova D.Y."/>
            <person name="Williams P."/>
            <person name="Greenwood S.J."/>
            <person name="Moroz L.L."/>
            <person name="Walt D.R."/>
            <person name="Bodnar A.G."/>
        </authorList>
    </citation>
    <scope>NUCLEOTIDE SEQUENCE</scope>
    <source>
        <strain evidence="2">GMGI-L3</strain>
    </source>
</reference>
<proteinExistence type="predicted"/>
<dbReference type="AlphaFoldDB" id="A0A8J5K3W5"/>
<organism evidence="2 3">
    <name type="scientific">Homarus americanus</name>
    <name type="common">American lobster</name>
    <dbReference type="NCBI Taxonomy" id="6706"/>
    <lineage>
        <taxon>Eukaryota</taxon>
        <taxon>Metazoa</taxon>
        <taxon>Ecdysozoa</taxon>
        <taxon>Arthropoda</taxon>
        <taxon>Crustacea</taxon>
        <taxon>Multicrustacea</taxon>
        <taxon>Malacostraca</taxon>
        <taxon>Eumalacostraca</taxon>
        <taxon>Eucarida</taxon>
        <taxon>Decapoda</taxon>
        <taxon>Pleocyemata</taxon>
        <taxon>Astacidea</taxon>
        <taxon>Nephropoidea</taxon>
        <taxon>Nephropidae</taxon>
        <taxon>Homarus</taxon>
    </lineage>
</organism>
<accession>A0A8J5K3W5</accession>
<comment type="caution">
    <text evidence="2">The sequence shown here is derived from an EMBL/GenBank/DDBJ whole genome shotgun (WGS) entry which is preliminary data.</text>
</comment>
<keyword evidence="3" id="KW-1185">Reference proteome</keyword>
<name>A0A8J5K3W5_HOMAM</name>
<evidence type="ECO:0000313" key="3">
    <source>
        <dbReference type="Proteomes" id="UP000747542"/>
    </source>
</evidence>
<dbReference type="Proteomes" id="UP000747542">
    <property type="component" value="Unassembled WGS sequence"/>
</dbReference>
<dbReference type="EMBL" id="JAHLQT010025476">
    <property type="protein sequence ID" value="KAG7164439.1"/>
    <property type="molecule type" value="Genomic_DNA"/>
</dbReference>
<evidence type="ECO:0000313" key="2">
    <source>
        <dbReference type="EMBL" id="KAG7164439.1"/>
    </source>
</evidence>
<sequence length="101" mass="11025">MCVTLTGCYRKQACLDKKQQFPPDHSFKCRDGHTRTDYLRMKEELYCCRHDLCNSELPTGNPPLPSLLTEAPSPGSGPGKGVREGKASTSPGSLPITSLNT</sequence>
<evidence type="ECO:0000256" key="1">
    <source>
        <dbReference type="SAM" id="MobiDB-lite"/>
    </source>
</evidence>
<protein>
    <submittedName>
        <fullName evidence="2">Uncharacterized protein</fullName>
    </submittedName>
</protein>
<feature type="region of interest" description="Disordered" evidence="1">
    <location>
        <begin position="59"/>
        <end position="101"/>
    </location>
</feature>